<evidence type="ECO:0000313" key="2">
    <source>
        <dbReference type="Proteomes" id="UP000285326"/>
    </source>
</evidence>
<accession>A0A420JC42</accession>
<name>A0A420JC42_9PEZI</name>
<sequence length="70" mass="7673">APHLHPPPDLVYASSTLKCTVYSHSTLAISELSLSSLVQVFLMDDENVTLLELPCSRQARISSRTASLNF</sequence>
<proteinExistence type="predicted"/>
<dbReference type="EMBL" id="MCBS01012122">
    <property type="protein sequence ID" value="RKF84307.1"/>
    <property type="molecule type" value="Genomic_DNA"/>
</dbReference>
<evidence type="ECO:0000313" key="1">
    <source>
        <dbReference type="EMBL" id="RKF84307.1"/>
    </source>
</evidence>
<dbReference type="Proteomes" id="UP000285326">
    <property type="component" value="Unassembled WGS sequence"/>
</dbReference>
<feature type="non-terminal residue" evidence="1">
    <location>
        <position position="1"/>
    </location>
</feature>
<protein>
    <submittedName>
        <fullName evidence="1">Uncharacterized protein</fullName>
    </submittedName>
</protein>
<comment type="caution">
    <text evidence="1">The sequence shown here is derived from an EMBL/GenBank/DDBJ whole genome shotgun (WGS) entry which is preliminary data.</text>
</comment>
<dbReference type="AlphaFoldDB" id="A0A420JC42"/>
<gene>
    <name evidence="1" type="ORF">GcM1_121012</name>
</gene>
<reference evidence="1 2" key="1">
    <citation type="journal article" date="2018" name="BMC Genomics">
        <title>Comparative genome analyses reveal sequence features reflecting distinct modes of host-adaptation between dicot and monocot powdery mildew.</title>
        <authorList>
            <person name="Wu Y."/>
            <person name="Ma X."/>
            <person name="Pan Z."/>
            <person name="Kale S.D."/>
            <person name="Song Y."/>
            <person name="King H."/>
            <person name="Zhang Q."/>
            <person name="Presley C."/>
            <person name="Deng X."/>
            <person name="Wei C.I."/>
            <person name="Xiao S."/>
        </authorList>
    </citation>
    <scope>NUCLEOTIDE SEQUENCE [LARGE SCALE GENOMIC DNA]</scope>
    <source>
        <strain evidence="1">UMSG1</strain>
    </source>
</reference>
<organism evidence="1 2">
    <name type="scientific">Golovinomyces cichoracearum</name>
    <dbReference type="NCBI Taxonomy" id="62708"/>
    <lineage>
        <taxon>Eukaryota</taxon>
        <taxon>Fungi</taxon>
        <taxon>Dikarya</taxon>
        <taxon>Ascomycota</taxon>
        <taxon>Pezizomycotina</taxon>
        <taxon>Leotiomycetes</taxon>
        <taxon>Erysiphales</taxon>
        <taxon>Erysiphaceae</taxon>
        <taxon>Golovinomyces</taxon>
    </lineage>
</organism>